<sequence>MKVVLRRVHRHVVGSNRSCNERDMVKRNPVAQPTGSASASRPSPPPRSAAAPAAGKWRFSPGCRPKFVGSDLPPPAAISGDPDRTIVSDPTVRSEPNLQDECPIRYRTHRNFRIGVWRSWSPWARLTRVRVV</sequence>
<protein>
    <submittedName>
        <fullName evidence="2">Plant U-box 24</fullName>
    </submittedName>
</protein>
<evidence type="ECO:0000313" key="2">
    <source>
        <dbReference type="EMBL" id="BBH02258.1"/>
    </source>
</evidence>
<dbReference type="AlphaFoldDB" id="A0A4Y1RED0"/>
<organism evidence="2">
    <name type="scientific">Prunus dulcis</name>
    <name type="common">Almond</name>
    <name type="synonym">Amygdalus dulcis</name>
    <dbReference type="NCBI Taxonomy" id="3755"/>
    <lineage>
        <taxon>Eukaryota</taxon>
        <taxon>Viridiplantae</taxon>
        <taxon>Streptophyta</taxon>
        <taxon>Embryophyta</taxon>
        <taxon>Tracheophyta</taxon>
        <taxon>Spermatophyta</taxon>
        <taxon>Magnoliopsida</taxon>
        <taxon>eudicotyledons</taxon>
        <taxon>Gunneridae</taxon>
        <taxon>Pentapetalae</taxon>
        <taxon>rosids</taxon>
        <taxon>fabids</taxon>
        <taxon>Rosales</taxon>
        <taxon>Rosaceae</taxon>
        <taxon>Amygdaloideae</taxon>
        <taxon>Amygdaleae</taxon>
        <taxon>Prunus</taxon>
    </lineage>
</organism>
<reference evidence="2" key="1">
    <citation type="journal article" date="2019" name="Science">
        <title>Mutation of a bHLH transcription factor allowed almond domestication.</title>
        <authorList>
            <person name="Sanchez-Perez R."/>
            <person name="Pavan S."/>
            <person name="Mazzeo R."/>
            <person name="Moldovan C."/>
            <person name="Aiese Cigliano R."/>
            <person name="Del Cueto J."/>
            <person name="Ricciardi F."/>
            <person name="Lotti C."/>
            <person name="Ricciardi L."/>
            <person name="Dicenta F."/>
            <person name="Lopez-Marques R.L."/>
            <person name="Lindberg Moller B."/>
        </authorList>
    </citation>
    <scope>NUCLEOTIDE SEQUENCE</scope>
</reference>
<feature type="region of interest" description="Disordered" evidence="1">
    <location>
        <begin position="70"/>
        <end position="95"/>
    </location>
</feature>
<gene>
    <name evidence="2" type="ORF">Prudu_012773</name>
</gene>
<proteinExistence type="predicted"/>
<name>A0A4Y1RED0_PRUDU</name>
<dbReference type="EMBL" id="AP019300">
    <property type="protein sequence ID" value="BBH02258.1"/>
    <property type="molecule type" value="Genomic_DNA"/>
</dbReference>
<accession>A0A4Y1RED0</accession>
<feature type="region of interest" description="Disordered" evidence="1">
    <location>
        <begin position="14"/>
        <end position="56"/>
    </location>
</feature>
<evidence type="ECO:0000256" key="1">
    <source>
        <dbReference type="SAM" id="MobiDB-lite"/>
    </source>
</evidence>